<comment type="cofactor">
    <cofactor evidence="7">
        <name>Zn(2+)</name>
        <dbReference type="ChEBI" id="CHEBI:29105"/>
    </cofactor>
    <text evidence="7">Binds 1 zinc ion.</text>
</comment>
<dbReference type="InterPro" id="IPR023091">
    <property type="entry name" value="MetalPrtase_cat_dom_sf_prd"/>
</dbReference>
<proteinExistence type="inferred from homology"/>
<keyword evidence="9" id="KW-1185">Reference proteome</keyword>
<dbReference type="SUPFAM" id="SSF55486">
    <property type="entry name" value="Metalloproteases ('zincins'), catalytic domain"/>
    <property type="match status" value="1"/>
</dbReference>
<protein>
    <recommendedName>
        <fullName evidence="7">Endoribonuclease YbeY</fullName>
        <ecNumber evidence="7">3.1.-.-</ecNumber>
    </recommendedName>
</protein>
<dbReference type="EMBL" id="BJMV01000001">
    <property type="protein sequence ID" value="GEB84466.1"/>
    <property type="molecule type" value="Genomic_DNA"/>
</dbReference>
<dbReference type="InterPro" id="IPR020549">
    <property type="entry name" value="YbeY_CS"/>
</dbReference>
<dbReference type="GO" id="GO:0004521">
    <property type="term" value="F:RNA endonuclease activity"/>
    <property type="evidence" value="ECO:0007669"/>
    <property type="project" value="UniProtKB-UniRule"/>
</dbReference>
<sequence length="184" mass="20629">MEPPSSQGHIHMMDMAYGDDQPRADFPLVEEMLTDGFAATPEILVRDRRWRCHVREPEKLVWRALAACADKGGLPGTVVLATDREVRLLNGRHRGRHKPTNVLTFDPPPGYDGGDIILALETVLREAHRAGRPVADHLAHLVVHGSLHLAGYDHHHPGDAREMEMHEARILSRLSVPNPWKPRA</sequence>
<dbReference type="Gene3D" id="3.40.390.30">
    <property type="entry name" value="Metalloproteases ('zincins'), catalytic domain"/>
    <property type="match status" value="1"/>
</dbReference>
<reference evidence="8 9" key="1">
    <citation type="submission" date="2019-06" db="EMBL/GenBank/DDBJ databases">
        <title>Whole genome shotgun sequence of Acetobacter peroxydans NBRC 13755.</title>
        <authorList>
            <person name="Hosoyama A."/>
            <person name="Uohara A."/>
            <person name="Ohji S."/>
            <person name="Ichikawa N."/>
        </authorList>
    </citation>
    <scope>NUCLEOTIDE SEQUENCE [LARGE SCALE GENOMIC DNA]</scope>
    <source>
        <strain evidence="8 9">NBRC 13755</strain>
    </source>
</reference>
<name>A0A4Y3TQ57_9PROT</name>
<feature type="binding site" evidence="7">
    <location>
        <position position="154"/>
    </location>
    <ligand>
        <name>Zn(2+)</name>
        <dbReference type="ChEBI" id="CHEBI:29105"/>
        <note>catalytic</note>
    </ligand>
</feature>
<evidence type="ECO:0000313" key="8">
    <source>
        <dbReference type="EMBL" id="GEB84466.1"/>
    </source>
</evidence>
<keyword evidence="5 7" id="KW-0378">Hydrolase</keyword>
<comment type="caution">
    <text evidence="8">The sequence shown here is derived from an EMBL/GenBank/DDBJ whole genome shotgun (WGS) entry which is preliminary data.</text>
</comment>
<accession>A0A4Y3TQ57</accession>
<evidence type="ECO:0000256" key="1">
    <source>
        <dbReference type="ARBA" id="ARBA00010875"/>
    </source>
</evidence>
<dbReference type="GO" id="GO:0008270">
    <property type="term" value="F:zinc ion binding"/>
    <property type="evidence" value="ECO:0007669"/>
    <property type="project" value="UniProtKB-UniRule"/>
</dbReference>
<dbReference type="GO" id="GO:0006364">
    <property type="term" value="P:rRNA processing"/>
    <property type="evidence" value="ECO:0007669"/>
    <property type="project" value="UniProtKB-UniRule"/>
</dbReference>
<comment type="similarity">
    <text evidence="1 7">Belongs to the endoribonuclease YbeY family.</text>
</comment>
<dbReference type="GO" id="GO:0004222">
    <property type="term" value="F:metalloendopeptidase activity"/>
    <property type="evidence" value="ECO:0007669"/>
    <property type="project" value="InterPro"/>
</dbReference>
<keyword evidence="7" id="KW-0698">rRNA processing</keyword>
<dbReference type="EC" id="3.1.-.-" evidence="7"/>
<organism evidence="8 9">
    <name type="scientific">Acetobacter peroxydans</name>
    <dbReference type="NCBI Taxonomy" id="104098"/>
    <lineage>
        <taxon>Bacteria</taxon>
        <taxon>Pseudomonadati</taxon>
        <taxon>Pseudomonadota</taxon>
        <taxon>Alphaproteobacteria</taxon>
        <taxon>Acetobacterales</taxon>
        <taxon>Acetobacteraceae</taxon>
        <taxon>Acetobacter</taxon>
    </lineage>
</organism>
<keyword evidence="3 7" id="KW-0479">Metal-binding</keyword>
<evidence type="ECO:0000256" key="6">
    <source>
        <dbReference type="ARBA" id="ARBA00022833"/>
    </source>
</evidence>
<dbReference type="Proteomes" id="UP000317730">
    <property type="component" value="Unassembled WGS sequence"/>
</dbReference>
<evidence type="ECO:0000256" key="4">
    <source>
        <dbReference type="ARBA" id="ARBA00022759"/>
    </source>
</evidence>
<gene>
    <name evidence="7" type="primary">ybeY</name>
    <name evidence="8" type="ORF">APE01nite_02630</name>
</gene>
<dbReference type="InterPro" id="IPR002036">
    <property type="entry name" value="YbeY"/>
</dbReference>
<evidence type="ECO:0000256" key="7">
    <source>
        <dbReference type="HAMAP-Rule" id="MF_00009"/>
    </source>
</evidence>
<evidence type="ECO:0000256" key="2">
    <source>
        <dbReference type="ARBA" id="ARBA00022722"/>
    </source>
</evidence>
<dbReference type="HAMAP" id="MF_00009">
    <property type="entry name" value="Endoribonucl_YbeY"/>
    <property type="match status" value="1"/>
</dbReference>
<comment type="function">
    <text evidence="7">Single strand-specific metallo-endoribonuclease involved in late-stage 70S ribosome quality control and in maturation of the 3' terminus of the 16S rRNA.</text>
</comment>
<keyword evidence="4 7" id="KW-0255">Endonuclease</keyword>
<dbReference type="GO" id="GO:0005737">
    <property type="term" value="C:cytoplasm"/>
    <property type="evidence" value="ECO:0007669"/>
    <property type="project" value="UniProtKB-SubCell"/>
</dbReference>
<keyword evidence="7" id="KW-0963">Cytoplasm</keyword>
<dbReference type="Pfam" id="PF02130">
    <property type="entry name" value="YbeY"/>
    <property type="match status" value="1"/>
</dbReference>
<comment type="subcellular location">
    <subcellularLocation>
        <location evidence="7">Cytoplasm</location>
    </subcellularLocation>
</comment>
<dbReference type="PANTHER" id="PTHR46986:SF1">
    <property type="entry name" value="ENDORIBONUCLEASE YBEY, CHLOROPLASTIC"/>
    <property type="match status" value="1"/>
</dbReference>
<feature type="binding site" evidence="7">
    <location>
        <position position="144"/>
    </location>
    <ligand>
        <name>Zn(2+)</name>
        <dbReference type="ChEBI" id="CHEBI:29105"/>
        <note>catalytic</note>
    </ligand>
</feature>
<feature type="binding site" evidence="7">
    <location>
        <position position="148"/>
    </location>
    <ligand>
        <name>Zn(2+)</name>
        <dbReference type="ChEBI" id="CHEBI:29105"/>
        <note>catalytic</note>
    </ligand>
</feature>
<evidence type="ECO:0000313" key="9">
    <source>
        <dbReference type="Proteomes" id="UP000317730"/>
    </source>
</evidence>
<dbReference type="NCBIfam" id="TIGR00043">
    <property type="entry name" value="rRNA maturation RNase YbeY"/>
    <property type="match status" value="1"/>
</dbReference>
<keyword evidence="7" id="KW-0690">Ribosome biogenesis</keyword>
<keyword evidence="2 7" id="KW-0540">Nuclease</keyword>
<evidence type="ECO:0000256" key="5">
    <source>
        <dbReference type="ARBA" id="ARBA00022801"/>
    </source>
</evidence>
<dbReference type="PROSITE" id="PS01306">
    <property type="entry name" value="UPF0054"/>
    <property type="match status" value="1"/>
</dbReference>
<dbReference type="PANTHER" id="PTHR46986">
    <property type="entry name" value="ENDORIBONUCLEASE YBEY, CHLOROPLASTIC"/>
    <property type="match status" value="1"/>
</dbReference>
<dbReference type="OrthoDB" id="9807740at2"/>
<evidence type="ECO:0000256" key="3">
    <source>
        <dbReference type="ARBA" id="ARBA00022723"/>
    </source>
</evidence>
<keyword evidence="6 7" id="KW-0862">Zinc</keyword>
<dbReference type="AlphaFoldDB" id="A0A4Y3TQ57"/>